<reference evidence="1 2" key="1">
    <citation type="submission" date="2019-07" db="EMBL/GenBank/DDBJ databases">
        <title>Complete genome sequence of Comamonas sp. NLF 7-7 isolated from livestock.</title>
        <authorList>
            <person name="Kim D.H."/>
            <person name="Kim J.G."/>
        </authorList>
    </citation>
    <scope>NUCLEOTIDE SEQUENCE [LARGE SCALE GENOMIC DNA]</scope>
    <source>
        <strain evidence="1 2">NLF 7-7</strain>
    </source>
</reference>
<protein>
    <submittedName>
        <fullName evidence="1">Uncharacterized protein</fullName>
    </submittedName>
</protein>
<proteinExistence type="predicted"/>
<evidence type="ECO:0000313" key="2">
    <source>
        <dbReference type="Proteomes" id="UP000321199"/>
    </source>
</evidence>
<evidence type="ECO:0000313" key="1">
    <source>
        <dbReference type="EMBL" id="QEA12957.1"/>
    </source>
</evidence>
<dbReference type="Proteomes" id="UP000321199">
    <property type="component" value="Chromosome"/>
</dbReference>
<gene>
    <name evidence="1" type="ORF">FOZ74_07910</name>
</gene>
<sequence>MRAGPTLVIKAPGCKQLLRLGTLASVNFLRATLWTDGQDSGPMCPLYDALRKHPTEGVLFWVDDCEEVGRIERPYKPGPIRWFSHVEGFKELQELCPDPPPPPPVPAEWHDLPYALHPSAMDHLAALARGLGDTPGKRQYLRTRFWWAGNDPIRGSTGRRLNGLHVHNLQILIGLLDEEHPHKRCSKAEALRELGRFDEALALLDFDFPEGFGHWPARVRELALAGNATVAEVPVKPGP</sequence>
<dbReference type="OrthoDB" id="8891154at2"/>
<dbReference type="EMBL" id="CP042344">
    <property type="protein sequence ID" value="QEA12957.1"/>
    <property type="molecule type" value="Genomic_DNA"/>
</dbReference>
<organism evidence="1 2">
    <name type="scientific">Comamonas flocculans</name>
    <dbReference type="NCBI Taxonomy" id="2597701"/>
    <lineage>
        <taxon>Bacteria</taxon>
        <taxon>Pseudomonadati</taxon>
        <taxon>Pseudomonadota</taxon>
        <taxon>Betaproteobacteria</taxon>
        <taxon>Burkholderiales</taxon>
        <taxon>Comamonadaceae</taxon>
        <taxon>Comamonas</taxon>
    </lineage>
</organism>
<dbReference type="KEGG" id="cof:FOZ74_07910"/>
<keyword evidence="2" id="KW-1185">Reference proteome</keyword>
<dbReference type="RefSeq" id="WP_146912550.1">
    <property type="nucleotide sequence ID" value="NZ_CP042344.1"/>
</dbReference>
<accession>A0A5B8RYQ3</accession>
<name>A0A5B8RYQ3_9BURK</name>
<dbReference type="AlphaFoldDB" id="A0A5B8RYQ3"/>